<dbReference type="Proteomes" id="UP000313849">
    <property type="component" value="Unassembled WGS sequence"/>
</dbReference>
<dbReference type="AlphaFoldDB" id="A0A5C5B963"/>
<protein>
    <submittedName>
        <fullName evidence="1">Uncharacterized protein</fullName>
    </submittedName>
</protein>
<dbReference type="EMBL" id="VENP01000043">
    <property type="protein sequence ID" value="TNU73503.1"/>
    <property type="molecule type" value="Genomic_DNA"/>
</dbReference>
<dbReference type="OrthoDB" id="4762866at2"/>
<sequence>MDRRSWTLSGLLAGPLRGVAPGERGLPDPSAIAVPARAAGLPRDNDLTGAQRRLATAPLLGARTGDLRWNGVHVRQSSEVTCGALCLLLLAAAGDPVLAAWLTSGRRIGSTPPPELARLSRAELEADGVAERVAAAERAVHTRARVAGGLGGPAGSAGSALPWPRALGTPPWGAARVARFRDVTYTHAVAHDHDVAATRTLLAAVKEATRQGIPVPLYTGGDLGGSLVRSPVRTVSAAVPRHVVLALPWRTPRPELRIYEPGAGRTYGVHPDRLLARVAPSAALGGWSHVVWAVLPASAYPR</sequence>
<dbReference type="RefSeq" id="WP_108719320.1">
    <property type="nucleotide sequence ID" value="NZ_VENP01000043.1"/>
</dbReference>
<evidence type="ECO:0000313" key="1">
    <source>
        <dbReference type="EMBL" id="TNU73503.1"/>
    </source>
</evidence>
<comment type="caution">
    <text evidence="1">The sequence shown here is derived from an EMBL/GenBank/DDBJ whole genome shotgun (WGS) entry which is preliminary data.</text>
</comment>
<gene>
    <name evidence="1" type="ORF">FH969_11060</name>
</gene>
<name>A0A5C5B963_9MICO</name>
<keyword evidence="2" id="KW-1185">Reference proteome</keyword>
<organism evidence="1 2">
    <name type="scientific">Miniimonas arenae</name>
    <dbReference type="NCBI Taxonomy" id="676201"/>
    <lineage>
        <taxon>Bacteria</taxon>
        <taxon>Bacillati</taxon>
        <taxon>Actinomycetota</taxon>
        <taxon>Actinomycetes</taxon>
        <taxon>Micrococcales</taxon>
        <taxon>Beutenbergiaceae</taxon>
        <taxon>Miniimonas</taxon>
    </lineage>
</organism>
<accession>A0A5C5B963</accession>
<proteinExistence type="predicted"/>
<evidence type="ECO:0000313" key="2">
    <source>
        <dbReference type="Proteomes" id="UP000313849"/>
    </source>
</evidence>
<reference evidence="1 2" key="1">
    <citation type="submission" date="2019-06" db="EMBL/GenBank/DDBJ databases">
        <title>Draft genome sequence of Miniimonas arenae KCTC 19750T isolated from sea sand.</title>
        <authorList>
            <person name="Park S.-J."/>
        </authorList>
    </citation>
    <scope>NUCLEOTIDE SEQUENCE [LARGE SCALE GENOMIC DNA]</scope>
    <source>
        <strain evidence="1 2">KCTC 19750</strain>
    </source>
</reference>